<organism evidence="1 2">
    <name type="scientific">Actinokineospora alba</name>
    <dbReference type="NCBI Taxonomy" id="504798"/>
    <lineage>
        <taxon>Bacteria</taxon>
        <taxon>Bacillati</taxon>
        <taxon>Actinomycetota</taxon>
        <taxon>Actinomycetes</taxon>
        <taxon>Pseudonocardiales</taxon>
        <taxon>Pseudonocardiaceae</taxon>
        <taxon>Actinokineospora</taxon>
    </lineage>
</organism>
<sequence>MLPTPADPAAISPRRAALRELITAYAKATPPRTITVVGNSPVRPNAERAAVIDSSDLVVRMTSLALDTPDTEQALGKRCDVVVLHRGVLASPFTFADYTNKLYLLVEPGRLHWEPEELPHWWPRDLGFVPVSNYEFTVPLLELLGMDRDEPAWATTGTFAAYLFTELFPEATTRLTGMSIVDNPDQTTFQHAWGEPVHVTPEHRLQLESQLLKQWDAEGRIELLS</sequence>
<gene>
    <name evidence="1" type="ORF">SAMN05192558_108123</name>
</gene>
<reference evidence="2" key="1">
    <citation type="submission" date="2016-10" db="EMBL/GenBank/DDBJ databases">
        <authorList>
            <person name="Varghese N."/>
            <person name="Submissions S."/>
        </authorList>
    </citation>
    <scope>NUCLEOTIDE SEQUENCE [LARGE SCALE GENOMIC DNA]</scope>
    <source>
        <strain evidence="2">IBRC-M 10655</strain>
    </source>
</reference>
<evidence type="ECO:0000313" key="1">
    <source>
        <dbReference type="EMBL" id="SDP32862.1"/>
    </source>
</evidence>
<accession>A0A1H0RTK1</accession>
<proteinExistence type="predicted"/>
<name>A0A1H0RTK1_9PSEU</name>
<dbReference type="InterPro" id="IPR038578">
    <property type="entry name" value="GT29-like_sf"/>
</dbReference>
<dbReference type="STRING" id="504798.SAMN05421871_113123"/>
<dbReference type="EMBL" id="FNJB01000008">
    <property type="protein sequence ID" value="SDP32862.1"/>
    <property type="molecule type" value="Genomic_DNA"/>
</dbReference>
<dbReference type="RefSeq" id="WP_228770032.1">
    <property type="nucleotide sequence ID" value="NZ_FNDV01000013.1"/>
</dbReference>
<keyword evidence="2" id="KW-1185">Reference proteome</keyword>
<evidence type="ECO:0000313" key="2">
    <source>
        <dbReference type="Proteomes" id="UP000199651"/>
    </source>
</evidence>
<protein>
    <recommendedName>
        <fullName evidence="3">Glycosyltransferase family 29 (Sialyltransferase)</fullName>
    </recommendedName>
</protein>
<dbReference type="Proteomes" id="UP000199651">
    <property type="component" value="Unassembled WGS sequence"/>
</dbReference>
<dbReference type="AlphaFoldDB" id="A0A1H0RTK1"/>
<evidence type="ECO:0008006" key="3">
    <source>
        <dbReference type="Google" id="ProtNLM"/>
    </source>
</evidence>
<dbReference type="Gene3D" id="3.90.1480.20">
    <property type="entry name" value="Glycosyl transferase family 29"/>
    <property type="match status" value="1"/>
</dbReference>